<accession>A0A7Z0ILV4</accession>
<evidence type="ECO:0000256" key="5">
    <source>
        <dbReference type="ARBA" id="ARBA00023136"/>
    </source>
</evidence>
<evidence type="ECO:0000256" key="6">
    <source>
        <dbReference type="SAM" id="Phobius"/>
    </source>
</evidence>
<dbReference type="EMBL" id="JACBZS010000001">
    <property type="protein sequence ID" value="NYI72005.1"/>
    <property type="molecule type" value="Genomic_DNA"/>
</dbReference>
<dbReference type="GO" id="GO:0005886">
    <property type="term" value="C:plasma membrane"/>
    <property type="evidence" value="ECO:0007669"/>
    <property type="project" value="UniProtKB-SubCell"/>
</dbReference>
<evidence type="ECO:0000256" key="2">
    <source>
        <dbReference type="ARBA" id="ARBA00022475"/>
    </source>
</evidence>
<dbReference type="RefSeq" id="WP_179445758.1">
    <property type="nucleotide sequence ID" value="NZ_JACBZS010000001.1"/>
</dbReference>
<comment type="caution">
    <text evidence="8">The sequence shown here is derived from an EMBL/GenBank/DDBJ whole genome shotgun (WGS) entry which is preliminary data.</text>
</comment>
<reference evidence="8 9" key="1">
    <citation type="submission" date="2020-07" db="EMBL/GenBank/DDBJ databases">
        <title>Sequencing the genomes of 1000 actinobacteria strains.</title>
        <authorList>
            <person name="Klenk H.-P."/>
        </authorList>
    </citation>
    <scope>NUCLEOTIDE SEQUENCE [LARGE SCALE GENOMIC DNA]</scope>
    <source>
        <strain evidence="8 9">DSM 103164</strain>
    </source>
</reference>
<gene>
    <name evidence="8" type="ORF">GGQ54_002565</name>
</gene>
<feature type="transmembrane region" description="Helical" evidence="6">
    <location>
        <begin position="30"/>
        <end position="53"/>
    </location>
</feature>
<dbReference type="InterPro" id="IPR010432">
    <property type="entry name" value="RDD"/>
</dbReference>
<evidence type="ECO:0000259" key="7">
    <source>
        <dbReference type="Pfam" id="PF06271"/>
    </source>
</evidence>
<dbReference type="InterPro" id="IPR051791">
    <property type="entry name" value="Pra-immunoreactive"/>
</dbReference>
<name>A0A7Z0ILV4_9ACTN</name>
<keyword evidence="5 6" id="KW-0472">Membrane</keyword>
<feature type="transmembrane region" description="Helical" evidence="6">
    <location>
        <begin position="103"/>
        <end position="123"/>
    </location>
</feature>
<evidence type="ECO:0000313" key="9">
    <source>
        <dbReference type="Proteomes" id="UP000527616"/>
    </source>
</evidence>
<keyword evidence="4 6" id="KW-1133">Transmembrane helix</keyword>
<dbReference type="PIRSF" id="PIRSF021697">
    <property type="entry name" value="UCP021697"/>
    <property type="match status" value="1"/>
</dbReference>
<evidence type="ECO:0000256" key="1">
    <source>
        <dbReference type="ARBA" id="ARBA00004651"/>
    </source>
</evidence>
<dbReference type="Pfam" id="PF06271">
    <property type="entry name" value="RDD"/>
    <property type="match status" value="1"/>
</dbReference>
<evidence type="ECO:0000256" key="4">
    <source>
        <dbReference type="ARBA" id="ARBA00022989"/>
    </source>
</evidence>
<keyword evidence="3 6" id="KW-0812">Transmembrane</keyword>
<comment type="subcellular location">
    <subcellularLocation>
        <location evidence="1">Cell membrane</location>
        <topology evidence="1">Multi-pass membrane protein</topology>
    </subcellularLocation>
</comment>
<organism evidence="8 9">
    <name type="scientific">Naumannella cuiyingiana</name>
    <dbReference type="NCBI Taxonomy" id="1347891"/>
    <lineage>
        <taxon>Bacteria</taxon>
        <taxon>Bacillati</taxon>
        <taxon>Actinomycetota</taxon>
        <taxon>Actinomycetes</taxon>
        <taxon>Propionibacteriales</taxon>
        <taxon>Propionibacteriaceae</taxon>
        <taxon>Naumannella</taxon>
    </lineage>
</organism>
<feature type="transmembrane region" description="Helical" evidence="6">
    <location>
        <begin position="65"/>
        <end position="91"/>
    </location>
</feature>
<sequence>MNTQATDRGGHWPGAELGLPAEGPGALATWWQRIAALIVDWAACTLLAFGILGPVVINGYGWQRFAVLGLFFVESAVLSLLLGGSFGQLLARIAVVRLDRRPLGWRAFLRAALVSLGLPALIIGPNRRGLQDLACDTVVVRRR</sequence>
<keyword evidence="9" id="KW-1185">Reference proteome</keyword>
<feature type="domain" description="RDD" evidence="7">
    <location>
        <begin position="27"/>
        <end position="122"/>
    </location>
</feature>
<evidence type="ECO:0000256" key="3">
    <source>
        <dbReference type="ARBA" id="ARBA00022692"/>
    </source>
</evidence>
<dbReference type="AlphaFoldDB" id="A0A7Z0ILV4"/>
<proteinExistence type="predicted"/>
<evidence type="ECO:0000313" key="8">
    <source>
        <dbReference type="EMBL" id="NYI72005.1"/>
    </source>
</evidence>
<dbReference type="InterPro" id="IPR016795">
    <property type="entry name" value="UCP021697"/>
</dbReference>
<protein>
    <recommendedName>
        <fullName evidence="7">RDD domain-containing protein</fullName>
    </recommendedName>
</protein>
<dbReference type="Proteomes" id="UP000527616">
    <property type="component" value="Unassembled WGS sequence"/>
</dbReference>
<keyword evidence="2" id="KW-1003">Cell membrane</keyword>
<dbReference type="PANTHER" id="PTHR36115">
    <property type="entry name" value="PROLINE-RICH ANTIGEN HOMOLOG-RELATED"/>
    <property type="match status" value="1"/>
</dbReference>
<dbReference type="PANTHER" id="PTHR36115:SF6">
    <property type="entry name" value="PROLINE-RICH ANTIGEN HOMOLOG"/>
    <property type="match status" value="1"/>
</dbReference>